<dbReference type="InterPro" id="IPR023393">
    <property type="entry name" value="START-like_dom_sf"/>
</dbReference>
<accession>A0ABV9AH66</accession>
<evidence type="ECO:0000313" key="2">
    <source>
        <dbReference type="EMBL" id="MFC4499193.1"/>
    </source>
</evidence>
<evidence type="ECO:0000259" key="1">
    <source>
        <dbReference type="Pfam" id="PF03364"/>
    </source>
</evidence>
<dbReference type="EMBL" id="JBHSFK010000003">
    <property type="protein sequence ID" value="MFC4499193.1"/>
    <property type="molecule type" value="Genomic_DNA"/>
</dbReference>
<dbReference type="SUPFAM" id="SSF55961">
    <property type="entry name" value="Bet v1-like"/>
    <property type="match status" value="1"/>
</dbReference>
<reference evidence="3" key="1">
    <citation type="journal article" date="2019" name="Int. J. Syst. Evol. Microbiol.">
        <title>The Global Catalogue of Microorganisms (GCM) 10K type strain sequencing project: providing services to taxonomists for standard genome sequencing and annotation.</title>
        <authorList>
            <consortium name="The Broad Institute Genomics Platform"/>
            <consortium name="The Broad Institute Genome Sequencing Center for Infectious Disease"/>
            <person name="Wu L."/>
            <person name="Ma J."/>
        </authorList>
    </citation>
    <scope>NUCLEOTIDE SEQUENCE [LARGE SCALE GENOMIC DNA]</scope>
    <source>
        <strain evidence="3">CGMCC 4.7177</strain>
    </source>
</reference>
<feature type="domain" description="Coenzyme Q-binding protein COQ10 START" evidence="1">
    <location>
        <begin position="12"/>
        <end position="124"/>
    </location>
</feature>
<comment type="caution">
    <text evidence="2">The sequence shown here is derived from an EMBL/GenBank/DDBJ whole genome shotgun (WGS) entry which is preliminary data.</text>
</comment>
<dbReference type="Gene3D" id="3.30.530.20">
    <property type="match status" value="1"/>
</dbReference>
<keyword evidence="3" id="KW-1185">Reference proteome</keyword>
<dbReference type="Pfam" id="PF03364">
    <property type="entry name" value="Polyketide_cyc"/>
    <property type="match status" value="1"/>
</dbReference>
<dbReference type="RefSeq" id="WP_381182306.1">
    <property type="nucleotide sequence ID" value="NZ_JBHSFK010000003.1"/>
</dbReference>
<name>A0ABV9AH66_9ACTN</name>
<organism evidence="2 3">
    <name type="scientific">Streptomyces vulcanius</name>
    <dbReference type="NCBI Taxonomy" id="1441876"/>
    <lineage>
        <taxon>Bacteria</taxon>
        <taxon>Bacillati</taxon>
        <taxon>Actinomycetota</taxon>
        <taxon>Actinomycetes</taxon>
        <taxon>Kitasatosporales</taxon>
        <taxon>Streptomycetaceae</taxon>
        <taxon>Streptomyces</taxon>
    </lineage>
</organism>
<dbReference type="InterPro" id="IPR005031">
    <property type="entry name" value="COQ10_START"/>
</dbReference>
<protein>
    <submittedName>
        <fullName evidence="2">SRPBCC family protein</fullName>
    </submittedName>
</protein>
<dbReference type="Proteomes" id="UP001595839">
    <property type="component" value="Unassembled WGS sequence"/>
</dbReference>
<proteinExistence type="predicted"/>
<evidence type="ECO:0000313" key="3">
    <source>
        <dbReference type="Proteomes" id="UP001595839"/>
    </source>
</evidence>
<sequence length="154" mass="17213">MTAGRTEQAIVIDAPLDEVWDQTNDVAAWPDLFSEYAKAEVLAATGDTVTFRLTMHPDAGGKVWSWVSERTLDRAAGVVRAHRVETGPFEFMNIVWTYREVAGGVELRWQQEFSMKPAAPVDTAWMTANISTNSTMQLALIRSRVEERARIKAA</sequence>
<gene>
    <name evidence="2" type="ORF">ACFPIH_06590</name>
</gene>
<dbReference type="CDD" id="cd08860">
    <property type="entry name" value="TcmN_ARO-CYC_like"/>
    <property type="match status" value="1"/>
</dbReference>